<feature type="region of interest" description="Disordered" evidence="1">
    <location>
        <begin position="27"/>
        <end position="55"/>
    </location>
</feature>
<dbReference type="InterPro" id="IPR032675">
    <property type="entry name" value="LRR_dom_sf"/>
</dbReference>
<dbReference type="EMBL" id="KI546039">
    <property type="protein sequence ID" value="EST47566.1"/>
    <property type="molecule type" value="Genomic_DNA"/>
</dbReference>
<dbReference type="Gene3D" id="3.80.10.10">
    <property type="entry name" value="Ribonuclease Inhibitor"/>
    <property type="match status" value="1"/>
</dbReference>
<reference evidence="2" key="1">
    <citation type="journal article" date="2014" name="PLoS Genet.">
        <title>The Genome of Spironucleus salmonicida Highlights a Fish Pathogen Adapted to Fluctuating Environments.</title>
        <authorList>
            <person name="Xu F."/>
            <person name="Jerlstrom-Hultqvist J."/>
            <person name="Einarsson E."/>
            <person name="Astvaldsson A."/>
            <person name="Svard S.G."/>
            <person name="Andersson J.O."/>
        </authorList>
    </citation>
    <scope>NUCLEOTIDE SEQUENCE</scope>
</reference>
<evidence type="ECO:0008006" key="3">
    <source>
        <dbReference type="Google" id="ProtNLM"/>
    </source>
</evidence>
<accession>V6LV35</accession>
<evidence type="ECO:0000256" key="1">
    <source>
        <dbReference type="SAM" id="MobiDB-lite"/>
    </source>
</evidence>
<protein>
    <recommendedName>
        <fullName evidence="3">Leucine rich repeats-containing protein</fullName>
    </recommendedName>
</protein>
<dbReference type="AlphaFoldDB" id="V6LV35"/>
<organism evidence="2">
    <name type="scientific">Spironucleus salmonicida</name>
    <dbReference type="NCBI Taxonomy" id="348837"/>
    <lineage>
        <taxon>Eukaryota</taxon>
        <taxon>Metamonada</taxon>
        <taxon>Diplomonadida</taxon>
        <taxon>Hexamitidae</taxon>
        <taxon>Hexamitinae</taxon>
        <taxon>Spironucleus</taxon>
    </lineage>
</organism>
<sequence>MRCHQPLERKCTRLRYAARTHLWTPSRWRAPPAPNQSPALTSLTSGSGPSTCGPSDSLARLRATGSTLTIASSFLPFSLQEVELGPCDLRFVDFRLLARLRDFSSEGNPVFVKDGAVPAGVVCMSIRSAGTVTLDLRAAGSLAHLDLSSNEAVSVRAVPQSLRSLAVCNVGLLGIDLSHSLIEDLDLSDTGLTAPPFLPQTLVRMRCSGTVPGLVVAGQRHLQELDVSYSADVHLDLRASRRLRTLNIEGAEVEFAHGHIPGNLTTLLRYLGREEAFAPSTGFGHLMEMPDLYRRLVARGK</sequence>
<gene>
    <name evidence="2" type="ORF">SS50377_12359</name>
</gene>
<feature type="compositionally biased region" description="Low complexity" evidence="1">
    <location>
        <begin position="40"/>
        <end position="55"/>
    </location>
</feature>
<dbReference type="VEuPathDB" id="GiardiaDB:SS50377_25737"/>
<dbReference type="SUPFAM" id="SSF52058">
    <property type="entry name" value="L domain-like"/>
    <property type="match status" value="1"/>
</dbReference>
<name>V6LV35_9EUKA</name>
<proteinExistence type="predicted"/>
<evidence type="ECO:0000313" key="2">
    <source>
        <dbReference type="EMBL" id="EST47566.1"/>
    </source>
</evidence>